<dbReference type="Gene3D" id="3.40.50.1820">
    <property type="entry name" value="alpha/beta hydrolase"/>
    <property type="match status" value="1"/>
</dbReference>
<dbReference type="SUPFAM" id="SSF53474">
    <property type="entry name" value="alpha/beta-Hydrolases"/>
    <property type="match status" value="1"/>
</dbReference>
<reference evidence="5" key="1">
    <citation type="journal article" date="2017" name="Nat. Ecol. Evol.">
        <title>Genome expansion and lineage-specific genetic innovations in the forest pathogenic fungi Armillaria.</title>
        <authorList>
            <person name="Sipos G."/>
            <person name="Prasanna A.N."/>
            <person name="Walter M.C."/>
            <person name="O'Connor E."/>
            <person name="Balint B."/>
            <person name="Krizsan K."/>
            <person name="Kiss B."/>
            <person name="Hess J."/>
            <person name="Varga T."/>
            <person name="Slot J."/>
            <person name="Riley R."/>
            <person name="Boka B."/>
            <person name="Rigling D."/>
            <person name="Barry K."/>
            <person name="Lee J."/>
            <person name="Mihaltcheva S."/>
            <person name="LaButti K."/>
            <person name="Lipzen A."/>
            <person name="Waldron R."/>
            <person name="Moloney N.M."/>
            <person name="Sperisen C."/>
            <person name="Kredics L."/>
            <person name="Vagvoelgyi C."/>
            <person name="Patrignani A."/>
            <person name="Fitzpatrick D."/>
            <person name="Nagy I."/>
            <person name="Doyle S."/>
            <person name="Anderson J.B."/>
            <person name="Grigoriev I.V."/>
            <person name="Gueldener U."/>
            <person name="Muensterkoetter M."/>
            <person name="Nagy L.G."/>
        </authorList>
    </citation>
    <scope>NUCLEOTIDE SEQUENCE [LARGE SCALE GENOMIC DNA]</scope>
    <source>
        <strain evidence="5">C18/9</strain>
    </source>
</reference>
<sequence>MTVNTSQYGRLTRVEKLKLFAVLASLVFYLCWKALTLLFSFRRSKSLKVLLALSASRFLMDYLSLRQLQYLSPRNLDQYLKWAKERGLPIKVEELAEQGASLMWIGKHQTGNVIFYCHGGGYVLPSSPGTFDFCLYVQQQLEAKGIHANITLLTYNLIPDVKFPTPLREAVCAIHHLLKCGIKSENIILTGESAGGNLVLQILSHMLHPLSSIDSLPPTLRFRGACLMSPWVSPSGDVCADQAQANDPKDDISVRTLREWGQLIIKDVPRNLEDMACVEPAGAPKGWFKEVETVAGRMLLLSGEVECMAGAHSFFYEEHLKDCHRDVRIAIQPGGAHDGILVDFIVGREPSEGVTSVIIEWLAEAFRHEA</sequence>
<dbReference type="InterPro" id="IPR013094">
    <property type="entry name" value="AB_hydrolase_3"/>
</dbReference>
<dbReference type="EMBL" id="FUEG01000008">
    <property type="protein sequence ID" value="SJL07972.1"/>
    <property type="molecule type" value="Genomic_DNA"/>
</dbReference>
<dbReference type="PANTHER" id="PTHR48081">
    <property type="entry name" value="AB HYDROLASE SUPERFAMILY PROTEIN C4A8.06C"/>
    <property type="match status" value="1"/>
</dbReference>
<feature type="domain" description="Alpha/beta hydrolase fold-3" evidence="3">
    <location>
        <begin position="114"/>
        <end position="338"/>
    </location>
</feature>
<evidence type="ECO:0000259" key="3">
    <source>
        <dbReference type="Pfam" id="PF07859"/>
    </source>
</evidence>
<keyword evidence="2" id="KW-1133">Transmembrane helix</keyword>
<dbReference type="GO" id="GO:0016787">
    <property type="term" value="F:hydrolase activity"/>
    <property type="evidence" value="ECO:0007669"/>
    <property type="project" value="UniProtKB-KW"/>
</dbReference>
<feature type="transmembrane region" description="Helical" evidence="2">
    <location>
        <begin position="20"/>
        <end position="41"/>
    </location>
</feature>
<protein>
    <recommendedName>
        <fullName evidence="3">Alpha/beta hydrolase fold-3 domain-containing protein</fullName>
    </recommendedName>
</protein>
<evidence type="ECO:0000313" key="4">
    <source>
        <dbReference type="EMBL" id="SJL07972.1"/>
    </source>
</evidence>
<proteinExistence type="predicted"/>
<gene>
    <name evidence="4" type="ORF">ARMOST_11330</name>
</gene>
<dbReference type="InterPro" id="IPR029058">
    <property type="entry name" value="AB_hydrolase_fold"/>
</dbReference>
<dbReference type="OMA" id="DMACVEP"/>
<evidence type="ECO:0000256" key="2">
    <source>
        <dbReference type="SAM" id="Phobius"/>
    </source>
</evidence>
<keyword evidence="2" id="KW-0472">Membrane</keyword>
<keyword evidence="2" id="KW-0812">Transmembrane</keyword>
<accession>A0A284RGV2</accession>
<dbReference type="Proteomes" id="UP000219338">
    <property type="component" value="Unassembled WGS sequence"/>
</dbReference>
<evidence type="ECO:0000313" key="5">
    <source>
        <dbReference type="Proteomes" id="UP000219338"/>
    </source>
</evidence>
<evidence type="ECO:0000256" key="1">
    <source>
        <dbReference type="ARBA" id="ARBA00022801"/>
    </source>
</evidence>
<dbReference type="AlphaFoldDB" id="A0A284RGV2"/>
<dbReference type="OrthoDB" id="2152029at2759"/>
<keyword evidence="5" id="KW-1185">Reference proteome</keyword>
<dbReference type="PANTHER" id="PTHR48081:SF31">
    <property type="entry name" value="STERYL ACETYL HYDROLASE MUG81-RELATED"/>
    <property type="match status" value="1"/>
</dbReference>
<keyword evidence="1" id="KW-0378">Hydrolase</keyword>
<name>A0A284RGV2_ARMOS</name>
<dbReference type="InterPro" id="IPR050300">
    <property type="entry name" value="GDXG_lipolytic_enzyme"/>
</dbReference>
<dbReference type="Pfam" id="PF07859">
    <property type="entry name" value="Abhydrolase_3"/>
    <property type="match status" value="1"/>
</dbReference>
<dbReference type="STRING" id="47428.A0A284RGV2"/>
<organism evidence="4 5">
    <name type="scientific">Armillaria ostoyae</name>
    <name type="common">Armillaria root rot fungus</name>
    <dbReference type="NCBI Taxonomy" id="47428"/>
    <lineage>
        <taxon>Eukaryota</taxon>
        <taxon>Fungi</taxon>
        <taxon>Dikarya</taxon>
        <taxon>Basidiomycota</taxon>
        <taxon>Agaricomycotina</taxon>
        <taxon>Agaricomycetes</taxon>
        <taxon>Agaricomycetidae</taxon>
        <taxon>Agaricales</taxon>
        <taxon>Marasmiineae</taxon>
        <taxon>Physalacriaceae</taxon>
        <taxon>Armillaria</taxon>
    </lineage>
</organism>